<evidence type="ECO:0000313" key="1">
    <source>
        <dbReference type="EMBL" id="TWF38855.1"/>
    </source>
</evidence>
<protein>
    <submittedName>
        <fullName evidence="1">Uncharacterized protein</fullName>
    </submittedName>
</protein>
<keyword evidence="2" id="KW-1185">Reference proteome</keyword>
<dbReference type="AlphaFoldDB" id="A0A561PL58"/>
<accession>A0A561PL58</accession>
<reference evidence="1 2" key="1">
    <citation type="submission" date="2019-06" db="EMBL/GenBank/DDBJ databases">
        <title>Sorghum-associated microbial communities from plants grown in Nebraska, USA.</title>
        <authorList>
            <person name="Schachtman D."/>
        </authorList>
    </citation>
    <scope>NUCLEOTIDE SEQUENCE [LARGE SCALE GENOMIC DNA]</scope>
    <source>
        <strain evidence="1 2">1209</strain>
    </source>
</reference>
<sequence length="114" mass="12752">MILITRGDITQIIVTASEKESLNPTVYSISFTNDLTKSGVTVSPAIDTSPFPNRYNKFQVDTALFADQDNGFYTYRITDQAGNLLEIGKMKLVGEKLVPVQYQDTPTEYKTYGE</sequence>
<name>A0A561PL58_9BACT</name>
<gene>
    <name evidence="1" type="ORF">FHW36_10678</name>
</gene>
<comment type="caution">
    <text evidence="1">The sequence shown here is derived from an EMBL/GenBank/DDBJ whole genome shotgun (WGS) entry which is preliminary data.</text>
</comment>
<dbReference type="OrthoDB" id="797734at2"/>
<evidence type="ECO:0000313" key="2">
    <source>
        <dbReference type="Proteomes" id="UP000320811"/>
    </source>
</evidence>
<dbReference type="RefSeq" id="WP_145671289.1">
    <property type="nucleotide sequence ID" value="NZ_VIWO01000006.1"/>
</dbReference>
<dbReference type="Proteomes" id="UP000320811">
    <property type="component" value="Unassembled WGS sequence"/>
</dbReference>
<dbReference type="EMBL" id="VIWO01000006">
    <property type="protein sequence ID" value="TWF38855.1"/>
    <property type="molecule type" value="Genomic_DNA"/>
</dbReference>
<organism evidence="1 2">
    <name type="scientific">Chitinophaga polysaccharea</name>
    <dbReference type="NCBI Taxonomy" id="1293035"/>
    <lineage>
        <taxon>Bacteria</taxon>
        <taxon>Pseudomonadati</taxon>
        <taxon>Bacteroidota</taxon>
        <taxon>Chitinophagia</taxon>
        <taxon>Chitinophagales</taxon>
        <taxon>Chitinophagaceae</taxon>
        <taxon>Chitinophaga</taxon>
    </lineage>
</organism>
<proteinExistence type="predicted"/>